<feature type="domain" description="Mannosylglycerate hydrolase MGH1-like glycoside hydrolase" evidence="2">
    <location>
        <begin position="435"/>
        <end position="598"/>
    </location>
</feature>
<evidence type="ECO:0000313" key="3">
    <source>
        <dbReference type="EMBL" id="GAA2428710.1"/>
    </source>
</evidence>
<sequence length="647" mass="69965">MSERRLLLHAGSFAATGPGGDITGVRGTSPDGLFTRDTRHLSAWTLTVDGQAPTVLVPAREAEDTAVLTAAGTRDEPPAWTMFRRQALRHGRLVEHLRITANTGHDTALTVRLDVDADFADQFELRSDHRRYDKPGARRTLDELPDGVAFHYRRDDWRASTTVTARPAPRVATPRGAAGTAALVWHVELPAHGSADITLRVTAEPHGAPATPAPPADPAAIARRAREERAAFADVPLPVPAGHDGLVRACRQGLADLAALRVPAVGPDGETVRVPAAGVPWFLTLFGRDSLLTSCFALPYRPEQAEATLSALAATQATAHDPARVAQPGKIVHEIRHGELAHFRQVPYGRYYGSVDSTPLFLVLLHAHAERTGDHTLAGRLEPHARAAVGWMFEHGGLNEHGYLTYRADEHGLLNQNWKDSEGAVCFADGTQATGDTAVAEVQGYAYDALRRTAALARDVWDDPAWAAELEAAARDLRDRFTAEFWMPEQAFPALALDGDRRRVDALASDAGHLLWSGILDPERGRATGRRLLEPDFFSGWGVRTLASGQRPYHPLSYHRGSIWPHDNAVIALGLARYGLHEEAAVLARALADAAAHHDHRLPEVMAGYPRRHGEGPVPYPHSCSPQAWAAATPLALLTAVGAAAES</sequence>
<feature type="domain" description="Putative glycogen debranching enzyme N-terminal" evidence="1">
    <location>
        <begin position="8"/>
        <end position="200"/>
    </location>
</feature>
<name>A0ABN3JHZ4_9ACTN</name>
<reference evidence="3 4" key="1">
    <citation type="journal article" date="2019" name="Int. J. Syst. Evol. Microbiol.">
        <title>The Global Catalogue of Microorganisms (GCM) 10K type strain sequencing project: providing services to taxonomists for standard genome sequencing and annotation.</title>
        <authorList>
            <consortium name="The Broad Institute Genomics Platform"/>
            <consortium name="The Broad Institute Genome Sequencing Center for Infectious Disease"/>
            <person name="Wu L."/>
            <person name="Ma J."/>
        </authorList>
    </citation>
    <scope>NUCLEOTIDE SEQUENCE [LARGE SCALE GENOMIC DNA]</scope>
    <source>
        <strain evidence="3 4">JCM 6305</strain>
    </source>
</reference>
<dbReference type="RefSeq" id="WP_344320766.1">
    <property type="nucleotide sequence ID" value="NZ_BAAASZ010000007.1"/>
</dbReference>
<gene>
    <name evidence="3" type="ORF">GCM10010405_09200</name>
</gene>
<dbReference type="InterPro" id="IPR008928">
    <property type="entry name" value="6-hairpin_glycosidase_sf"/>
</dbReference>
<keyword evidence="4" id="KW-1185">Reference proteome</keyword>
<evidence type="ECO:0000259" key="1">
    <source>
        <dbReference type="Pfam" id="PF14742"/>
    </source>
</evidence>
<dbReference type="Pfam" id="PF22422">
    <property type="entry name" value="MGH1-like_GH"/>
    <property type="match status" value="1"/>
</dbReference>
<dbReference type="Gene3D" id="1.50.10.10">
    <property type="match status" value="1"/>
</dbReference>
<evidence type="ECO:0000259" key="2">
    <source>
        <dbReference type="Pfam" id="PF22422"/>
    </source>
</evidence>
<dbReference type="Pfam" id="PF14742">
    <property type="entry name" value="GDE_N_bis"/>
    <property type="match status" value="1"/>
</dbReference>
<dbReference type="EMBL" id="BAAASZ010000007">
    <property type="protein sequence ID" value="GAA2428710.1"/>
    <property type="molecule type" value="Genomic_DNA"/>
</dbReference>
<dbReference type="InterPro" id="IPR032856">
    <property type="entry name" value="GDE_N_bis"/>
</dbReference>
<comment type="caution">
    <text evidence="3">The sequence shown here is derived from an EMBL/GenBank/DDBJ whole genome shotgun (WGS) entry which is preliminary data.</text>
</comment>
<dbReference type="InterPro" id="IPR054491">
    <property type="entry name" value="MGH1-like_GH"/>
</dbReference>
<dbReference type="SUPFAM" id="SSF48208">
    <property type="entry name" value="Six-hairpin glycosidases"/>
    <property type="match status" value="1"/>
</dbReference>
<evidence type="ECO:0000313" key="4">
    <source>
        <dbReference type="Proteomes" id="UP001501638"/>
    </source>
</evidence>
<organism evidence="3 4">
    <name type="scientific">Streptomyces macrosporus</name>
    <dbReference type="NCBI Taxonomy" id="44032"/>
    <lineage>
        <taxon>Bacteria</taxon>
        <taxon>Bacillati</taxon>
        <taxon>Actinomycetota</taxon>
        <taxon>Actinomycetes</taxon>
        <taxon>Kitasatosporales</taxon>
        <taxon>Streptomycetaceae</taxon>
        <taxon>Streptomyces</taxon>
    </lineage>
</organism>
<dbReference type="Proteomes" id="UP001501638">
    <property type="component" value="Unassembled WGS sequence"/>
</dbReference>
<dbReference type="InterPro" id="IPR012341">
    <property type="entry name" value="6hp_glycosidase-like_sf"/>
</dbReference>
<protein>
    <submittedName>
        <fullName evidence="3">Glycogen debranching N-terminal domain-containing protein</fullName>
    </submittedName>
</protein>
<accession>A0ABN3JHZ4</accession>
<proteinExistence type="predicted"/>